<dbReference type="HOGENOM" id="CLU_010194_1_2_1"/>
<organism evidence="3">
    <name type="scientific">Capitella teleta</name>
    <name type="common">Polychaete worm</name>
    <dbReference type="NCBI Taxonomy" id="283909"/>
    <lineage>
        <taxon>Eukaryota</taxon>
        <taxon>Metazoa</taxon>
        <taxon>Spiralia</taxon>
        <taxon>Lophotrochozoa</taxon>
        <taxon>Annelida</taxon>
        <taxon>Polychaeta</taxon>
        <taxon>Sedentaria</taxon>
        <taxon>Scolecida</taxon>
        <taxon>Capitellidae</taxon>
        <taxon>Capitella</taxon>
    </lineage>
</organism>
<dbReference type="PANTHER" id="PTHR43975">
    <property type="entry name" value="ZGC:101858"/>
    <property type="match status" value="1"/>
</dbReference>
<dbReference type="Gene3D" id="3.40.50.720">
    <property type="entry name" value="NAD(P)-binding Rossmann-like Domain"/>
    <property type="match status" value="1"/>
</dbReference>
<dbReference type="STRING" id="283909.R7UCY2"/>
<evidence type="ECO:0000259" key="2">
    <source>
        <dbReference type="SMART" id="SM00822"/>
    </source>
</evidence>
<dbReference type="InterPro" id="IPR002347">
    <property type="entry name" value="SDR_fam"/>
</dbReference>
<dbReference type="PRINTS" id="PR00080">
    <property type="entry name" value="SDRFAMILY"/>
</dbReference>
<dbReference type="NCBIfam" id="NF005559">
    <property type="entry name" value="PRK07231.1"/>
    <property type="match status" value="1"/>
</dbReference>
<dbReference type="InterPro" id="IPR020904">
    <property type="entry name" value="Sc_DH/Rdtase_CS"/>
</dbReference>
<keyword evidence="5" id="KW-1185">Reference proteome</keyword>
<evidence type="ECO:0000313" key="5">
    <source>
        <dbReference type="Proteomes" id="UP000014760"/>
    </source>
</evidence>
<dbReference type="Pfam" id="PF13561">
    <property type="entry name" value="adh_short_C2"/>
    <property type="match status" value="1"/>
</dbReference>
<proteinExistence type="predicted"/>
<gene>
    <name evidence="3" type="ORF">CAPTEDRAFT_226489</name>
</gene>
<reference evidence="4" key="3">
    <citation type="submission" date="2015-06" db="UniProtKB">
        <authorList>
            <consortium name="EnsemblMetazoa"/>
        </authorList>
    </citation>
    <scope>IDENTIFICATION</scope>
</reference>
<dbReference type="PROSITE" id="PS00061">
    <property type="entry name" value="ADH_SHORT"/>
    <property type="match status" value="1"/>
</dbReference>
<evidence type="ECO:0000313" key="3">
    <source>
        <dbReference type="EMBL" id="ELU03849.1"/>
    </source>
</evidence>
<dbReference type="FunFam" id="3.40.50.720:FF:000084">
    <property type="entry name" value="Short-chain dehydrogenase reductase"/>
    <property type="match status" value="1"/>
</dbReference>
<dbReference type="PRINTS" id="PR00081">
    <property type="entry name" value="GDHRDH"/>
</dbReference>
<reference evidence="5" key="1">
    <citation type="submission" date="2012-12" db="EMBL/GenBank/DDBJ databases">
        <authorList>
            <person name="Hellsten U."/>
            <person name="Grimwood J."/>
            <person name="Chapman J.A."/>
            <person name="Shapiro H."/>
            <person name="Aerts A."/>
            <person name="Otillar R.P."/>
            <person name="Terry A.Y."/>
            <person name="Boore J.L."/>
            <person name="Simakov O."/>
            <person name="Marletaz F."/>
            <person name="Cho S.-J."/>
            <person name="Edsinger-Gonzales E."/>
            <person name="Havlak P."/>
            <person name="Kuo D.-H."/>
            <person name="Larsson T."/>
            <person name="Lv J."/>
            <person name="Arendt D."/>
            <person name="Savage R."/>
            <person name="Osoegawa K."/>
            <person name="de Jong P."/>
            <person name="Lindberg D.R."/>
            <person name="Seaver E.C."/>
            <person name="Weisblat D.A."/>
            <person name="Putnam N.H."/>
            <person name="Grigoriev I.V."/>
            <person name="Rokhsar D.S."/>
        </authorList>
    </citation>
    <scope>NUCLEOTIDE SEQUENCE</scope>
    <source>
        <strain evidence="5">I ESC-2004</strain>
    </source>
</reference>
<dbReference type="GO" id="GO:0006629">
    <property type="term" value="P:lipid metabolic process"/>
    <property type="evidence" value="ECO:0007669"/>
    <property type="project" value="UniProtKB-ARBA"/>
</dbReference>
<dbReference type="Proteomes" id="UP000014760">
    <property type="component" value="Unassembled WGS sequence"/>
</dbReference>
<evidence type="ECO:0000256" key="1">
    <source>
        <dbReference type="ARBA" id="ARBA00023002"/>
    </source>
</evidence>
<dbReference type="InterPro" id="IPR036291">
    <property type="entry name" value="NAD(P)-bd_dom_sf"/>
</dbReference>
<dbReference type="SMART" id="SM00822">
    <property type="entry name" value="PKS_KR"/>
    <property type="match status" value="1"/>
</dbReference>
<dbReference type="AlphaFoldDB" id="R7UCY2"/>
<dbReference type="SUPFAM" id="SSF51735">
    <property type="entry name" value="NAD(P)-binding Rossmann-fold domains"/>
    <property type="match status" value="1"/>
</dbReference>
<dbReference type="PANTHER" id="PTHR43975:SF2">
    <property type="entry name" value="EG:BACR7A4.14 PROTEIN-RELATED"/>
    <property type="match status" value="1"/>
</dbReference>
<feature type="domain" description="Ketoreductase" evidence="2">
    <location>
        <begin position="6"/>
        <end position="186"/>
    </location>
</feature>
<accession>R7UCY2</accession>
<reference evidence="3 5" key="2">
    <citation type="journal article" date="2013" name="Nature">
        <title>Insights into bilaterian evolution from three spiralian genomes.</title>
        <authorList>
            <person name="Simakov O."/>
            <person name="Marletaz F."/>
            <person name="Cho S.J."/>
            <person name="Edsinger-Gonzales E."/>
            <person name="Havlak P."/>
            <person name="Hellsten U."/>
            <person name="Kuo D.H."/>
            <person name="Larsson T."/>
            <person name="Lv J."/>
            <person name="Arendt D."/>
            <person name="Savage R."/>
            <person name="Osoegawa K."/>
            <person name="de Jong P."/>
            <person name="Grimwood J."/>
            <person name="Chapman J.A."/>
            <person name="Shapiro H."/>
            <person name="Aerts A."/>
            <person name="Otillar R.P."/>
            <person name="Terry A.Y."/>
            <person name="Boore J.L."/>
            <person name="Grigoriev I.V."/>
            <person name="Lindberg D.R."/>
            <person name="Seaver E.C."/>
            <person name="Weisblat D.A."/>
            <person name="Putnam N.H."/>
            <person name="Rokhsar D.S."/>
        </authorList>
    </citation>
    <scope>NUCLEOTIDE SEQUENCE</scope>
    <source>
        <strain evidence="3 5">I ESC-2004</strain>
    </source>
</reference>
<dbReference type="EMBL" id="KB302824">
    <property type="protein sequence ID" value="ELU03849.1"/>
    <property type="molecule type" value="Genomic_DNA"/>
</dbReference>
<dbReference type="OrthoDB" id="6046936at2759"/>
<dbReference type="EMBL" id="AMQN01008323">
    <property type="status" value="NOT_ANNOTATED_CDS"/>
    <property type="molecule type" value="Genomic_DNA"/>
</dbReference>
<sequence>MDFKDKVVIVTGASSGIGAASAVALAKRGAKVALIGRNEQRLKDNAARCCEEDGAQKVITIIADVTKPDDVRRIVATTLEAFGGIDVLINNAGTSISGDLQSTSMETFDEMIDVNLRSCVAVTKEAQIHLIRSKGVIVNLSSIAGTRPAPHLMAYSVAKAAVEQFTKCLAVEMAPLGVRVNAVSPGVIPTEIFYRPGGMCSGSETPDQFLERMSKSHPMQRVGRVEEVVDAILFLASDQSSYTSGAIVPVDGARHATMRLPPAKE</sequence>
<evidence type="ECO:0000313" key="4">
    <source>
        <dbReference type="EnsemblMetazoa" id="CapteP226489"/>
    </source>
</evidence>
<dbReference type="OMA" id="ELWYDVI"/>
<dbReference type="EnsemblMetazoa" id="CapteT226489">
    <property type="protein sequence ID" value="CapteP226489"/>
    <property type="gene ID" value="CapteG226489"/>
</dbReference>
<dbReference type="InterPro" id="IPR057326">
    <property type="entry name" value="KR_dom"/>
</dbReference>
<protein>
    <recommendedName>
        <fullName evidence="2">Ketoreductase domain-containing protein</fullName>
    </recommendedName>
</protein>
<keyword evidence="1" id="KW-0560">Oxidoreductase</keyword>
<dbReference type="GO" id="GO:0016491">
    <property type="term" value="F:oxidoreductase activity"/>
    <property type="evidence" value="ECO:0007669"/>
    <property type="project" value="UniProtKB-KW"/>
</dbReference>
<name>R7UCY2_CAPTE</name>